<reference evidence="3 4" key="1">
    <citation type="journal article" date="2019" name="Sci. Rep.">
        <title>Orb-weaving spider Araneus ventricosus genome elucidates the spidroin gene catalogue.</title>
        <authorList>
            <person name="Kono N."/>
            <person name="Nakamura H."/>
            <person name="Ohtoshi R."/>
            <person name="Moran D.A.P."/>
            <person name="Shinohara A."/>
            <person name="Yoshida Y."/>
            <person name="Fujiwara M."/>
            <person name="Mori M."/>
            <person name="Tomita M."/>
            <person name="Arakawa K."/>
        </authorList>
    </citation>
    <scope>NUCLEOTIDE SEQUENCE [LARGE SCALE GENOMIC DNA]</scope>
</reference>
<proteinExistence type="predicted"/>
<dbReference type="EMBL" id="BGPR01101646">
    <property type="protein sequence ID" value="GBM60372.1"/>
    <property type="molecule type" value="Genomic_DNA"/>
</dbReference>
<organism evidence="3 4">
    <name type="scientific">Araneus ventricosus</name>
    <name type="common">Orbweaver spider</name>
    <name type="synonym">Epeira ventricosa</name>
    <dbReference type="NCBI Taxonomy" id="182803"/>
    <lineage>
        <taxon>Eukaryota</taxon>
        <taxon>Metazoa</taxon>
        <taxon>Ecdysozoa</taxon>
        <taxon>Arthropoda</taxon>
        <taxon>Chelicerata</taxon>
        <taxon>Arachnida</taxon>
        <taxon>Araneae</taxon>
        <taxon>Araneomorphae</taxon>
        <taxon>Entelegynae</taxon>
        <taxon>Araneoidea</taxon>
        <taxon>Araneidae</taxon>
        <taxon>Araneus</taxon>
    </lineage>
</organism>
<evidence type="ECO:0000313" key="1">
    <source>
        <dbReference type="EMBL" id="GBM39624.1"/>
    </source>
</evidence>
<dbReference type="EMBL" id="BGPR01101165">
    <property type="protein sequence ID" value="GBM58779.1"/>
    <property type="molecule type" value="Genomic_DNA"/>
</dbReference>
<comment type="caution">
    <text evidence="3">The sequence shown here is derived from an EMBL/GenBank/DDBJ whole genome shotgun (WGS) entry which is preliminary data.</text>
</comment>
<protein>
    <submittedName>
        <fullName evidence="3">Uncharacterized protein</fullName>
    </submittedName>
</protein>
<dbReference type="AlphaFoldDB" id="A0A4Y2H281"/>
<dbReference type="EMBL" id="BGPR01095738">
    <property type="protein sequence ID" value="GBM39624.1"/>
    <property type="molecule type" value="Genomic_DNA"/>
</dbReference>
<sequence>MRGWMRTSCTTVFSRCWHISTVAFVGISGIWTSSGGENILAVLGWFTGWAGQGSGLESAVRGNMMNEELFSFKGPGSGRWWDSYQE</sequence>
<gene>
    <name evidence="3" type="ORF">AVEN_186978_1</name>
    <name evidence="1" type="ORF">AVEN_192003_1</name>
    <name evidence="2" type="ORF">AVEN_224278_1</name>
</gene>
<keyword evidence="4" id="KW-1185">Reference proteome</keyword>
<accession>A0A4Y2H281</accession>
<evidence type="ECO:0000313" key="4">
    <source>
        <dbReference type="Proteomes" id="UP000499080"/>
    </source>
</evidence>
<evidence type="ECO:0000313" key="3">
    <source>
        <dbReference type="EMBL" id="GBM60372.1"/>
    </source>
</evidence>
<name>A0A4Y2H281_ARAVE</name>
<dbReference type="Proteomes" id="UP000499080">
    <property type="component" value="Unassembled WGS sequence"/>
</dbReference>
<evidence type="ECO:0000313" key="2">
    <source>
        <dbReference type="EMBL" id="GBM58779.1"/>
    </source>
</evidence>